<evidence type="ECO:0000259" key="4">
    <source>
        <dbReference type="PROSITE" id="PS51205"/>
    </source>
</evidence>
<evidence type="ECO:0000259" key="3">
    <source>
        <dbReference type="PROSITE" id="PS51140"/>
    </source>
</evidence>
<feature type="domain" description="VPS9" evidence="4">
    <location>
        <begin position="149"/>
        <end position="290"/>
    </location>
</feature>
<dbReference type="GO" id="GO:0043130">
    <property type="term" value="F:ubiquitin binding"/>
    <property type="evidence" value="ECO:0007669"/>
    <property type="project" value="EnsemblFungi"/>
</dbReference>
<dbReference type="SMART" id="SM00167">
    <property type="entry name" value="VPS9"/>
    <property type="match status" value="1"/>
</dbReference>
<dbReference type="PANTHER" id="PTHR23101">
    <property type="entry name" value="RAB GDP/GTP EXCHANGE FACTOR"/>
    <property type="match status" value="1"/>
</dbReference>
<dbReference type="InterPro" id="IPR003892">
    <property type="entry name" value="CUE"/>
</dbReference>
<feature type="domain" description="CUE" evidence="3">
    <location>
        <begin position="402"/>
        <end position="445"/>
    </location>
</feature>
<reference evidence="5 6" key="1">
    <citation type="submission" date="2016-03" db="EMBL/GenBank/DDBJ databases">
        <authorList>
            <person name="Devillers H."/>
        </authorList>
    </citation>
    <scope>NUCLEOTIDE SEQUENCE [LARGE SCALE GENOMIC DNA]</scope>
    <source>
        <strain evidence="5">CBS 10888</strain>
    </source>
</reference>
<dbReference type="InterPro" id="IPR041804">
    <property type="entry name" value="Vps9_CUE"/>
</dbReference>
<dbReference type="STRING" id="1266660.A0A1G4J8E2"/>
<feature type="region of interest" description="Disordered" evidence="2">
    <location>
        <begin position="316"/>
        <end position="343"/>
    </location>
</feature>
<dbReference type="Gene3D" id="1.10.246.120">
    <property type="match status" value="1"/>
</dbReference>
<dbReference type="Pfam" id="PF02204">
    <property type="entry name" value="VPS9"/>
    <property type="match status" value="1"/>
</dbReference>
<evidence type="ECO:0000256" key="2">
    <source>
        <dbReference type="SAM" id="MobiDB-lite"/>
    </source>
</evidence>
<keyword evidence="1" id="KW-0833">Ubl conjugation pathway</keyword>
<dbReference type="GO" id="GO:0005085">
    <property type="term" value="F:guanyl-nucleotide exchange factor activity"/>
    <property type="evidence" value="ECO:0007669"/>
    <property type="project" value="EnsemblFungi"/>
</dbReference>
<dbReference type="PROSITE" id="PS51205">
    <property type="entry name" value="VPS9"/>
    <property type="match status" value="1"/>
</dbReference>
<dbReference type="Pfam" id="PF02845">
    <property type="entry name" value="CUE"/>
    <property type="match status" value="1"/>
</dbReference>
<evidence type="ECO:0000256" key="1">
    <source>
        <dbReference type="ARBA" id="ARBA00022786"/>
    </source>
</evidence>
<dbReference type="InterPro" id="IPR009060">
    <property type="entry name" value="UBA-like_sf"/>
</dbReference>
<dbReference type="Pfam" id="PF18151">
    <property type="entry name" value="DUF5601"/>
    <property type="match status" value="1"/>
</dbReference>
<dbReference type="GO" id="GO:0030139">
    <property type="term" value="C:endocytic vesicle"/>
    <property type="evidence" value="ECO:0007669"/>
    <property type="project" value="TreeGrafter"/>
</dbReference>
<dbReference type="GO" id="GO:0005769">
    <property type="term" value="C:early endosome"/>
    <property type="evidence" value="ECO:0007669"/>
    <property type="project" value="EnsemblFungi"/>
</dbReference>
<evidence type="ECO:0000313" key="6">
    <source>
        <dbReference type="Proteomes" id="UP000190274"/>
    </source>
</evidence>
<protein>
    <submittedName>
        <fullName evidence="5">LADA_0D12926g1_1</fullName>
    </submittedName>
</protein>
<dbReference type="SUPFAM" id="SSF109993">
    <property type="entry name" value="VPS9 domain"/>
    <property type="match status" value="1"/>
</dbReference>
<dbReference type="AlphaFoldDB" id="A0A1G4J8E2"/>
<dbReference type="PANTHER" id="PTHR23101:SF25">
    <property type="entry name" value="GTPASE-ACTIVATING PROTEIN AND VPS9 DOMAIN-CONTAINING PROTEIN 1"/>
    <property type="match status" value="1"/>
</dbReference>
<dbReference type="PROSITE" id="PS51140">
    <property type="entry name" value="CUE"/>
    <property type="match status" value="1"/>
</dbReference>
<dbReference type="GO" id="GO:0031267">
    <property type="term" value="F:small GTPase binding"/>
    <property type="evidence" value="ECO:0007669"/>
    <property type="project" value="TreeGrafter"/>
</dbReference>
<keyword evidence="6" id="KW-1185">Reference proteome</keyword>
<dbReference type="InterPro" id="IPR045046">
    <property type="entry name" value="Vps9-like"/>
</dbReference>
<dbReference type="GO" id="GO:0036010">
    <property type="term" value="P:protein localization to endosome"/>
    <property type="evidence" value="ECO:0007669"/>
    <property type="project" value="EnsemblFungi"/>
</dbReference>
<dbReference type="OrthoDB" id="300289at2759"/>
<sequence>MGEQRQAMKDTPTTSPSSYCDYSNYSSGFPAHNEEEEAVYDFQAFVTQLKDPRADPILRYTRSFLTNFTTKRDLWTCDEQRKLVDDFKVFAFDKLRLYEPFKSLDSGRLKNAQEGIEKLIMGKLYNQCFSPSLKQRFNEKLDEGHNRDLLQDALLEEKRAEYRFIDPEFLEFPQPLSNRLQKFSQLAGKELSRVNEYKAPRDKMVCILNACRVLFGFLKHSGLANGGADEFVPVLVYTLLKSDVKNLVSNLNYIERFRFAEFLQGESSYYLSSVQGASNFVATLGRESLQITDPAGFEARYRENQEALEVERARIGTSNPTPEIKTDAADTPARTTSPGSVPSEYIRRPLDEATSAIISKFSELFASNGPTADMPQQIQDTSAAADEDAESTRLVQELQNQENKRVLRELHSMFPDMDEELIFDVCEAKKYRIGVCVDTLLTLSS</sequence>
<dbReference type="GO" id="GO:0032511">
    <property type="term" value="P:late endosome to vacuole transport via multivesicular body sorting pathway"/>
    <property type="evidence" value="ECO:0007669"/>
    <property type="project" value="EnsemblFungi"/>
</dbReference>
<accession>A0A1G4J8E2</accession>
<gene>
    <name evidence="5" type="ORF">LADA_0D12926G</name>
</gene>
<dbReference type="EMBL" id="LT598454">
    <property type="protein sequence ID" value="SCU86196.1"/>
    <property type="molecule type" value="Genomic_DNA"/>
</dbReference>
<dbReference type="InterPro" id="IPR041545">
    <property type="entry name" value="DUF5601"/>
</dbReference>
<dbReference type="Proteomes" id="UP000190274">
    <property type="component" value="Chromosome D"/>
</dbReference>
<name>A0A1G4J8E2_9SACH</name>
<dbReference type="Gene3D" id="1.10.8.10">
    <property type="entry name" value="DNA helicase RuvA subunit, C-terminal domain"/>
    <property type="match status" value="1"/>
</dbReference>
<dbReference type="GO" id="GO:0005829">
    <property type="term" value="C:cytosol"/>
    <property type="evidence" value="ECO:0007669"/>
    <property type="project" value="EnsemblFungi"/>
</dbReference>
<dbReference type="GO" id="GO:0000011">
    <property type="term" value="P:vacuole inheritance"/>
    <property type="evidence" value="ECO:0007669"/>
    <property type="project" value="EnsemblFungi"/>
</dbReference>
<dbReference type="GO" id="GO:0006895">
    <property type="term" value="P:Golgi to endosome transport"/>
    <property type="evidence" value="ECO:0007669"/>
    <property type="project" value="EnsemblFungi"/>
</dbReference>
<dbReference type="FunFam" id="1.10.246.120:FF:000004">
    <property type="entry name" value="Vacuolar sorting protein"/>
    <property type="match status" value="1"/>
</dbReference>
<evidence type="ECO:0000313" key="5">
    <source>
        <dbReference type="EMBL" id="SCU86196.1"/>
    </source>
</evidence>
<dbReference type="InterPro" id="IPR037191">
    <property type="entry name" value="VPS9_dom_sf"/>
</dbReference>
<dbReference type="CDD" id="cd14369">
    <property type="entry name" value="CUE_VPS9_like"/>
    <property type="match status" value="1"/>
</dbReference>
<dbReference type="SUPFAM" id="SSF46934">
    <property type="entry name" value="UBA-like"/>
    <property type="match status" value="1"/>
</dbReference>
<organism evidence="5 6">
    <name type="scientific">Lachancea dasiensis</name>
    <dbReference type="NCBI Taxonomy" id="1072105"/>
    <lineage>
        <taxon>Eukaryota</taxon>
        <taxon>Fungi</taxon>
        <taxon>Dikarya</taxon>
        <taxon>Ascomycota</taxon>
        <taxon>Saccharomycotina</taxon>
        <taxon>Saccharomycetes</taxon>
        <taxon>Saccharomycetales</taxon>
        <taxon>Saccharomycetaceae</taxon>
        <taxon>Lachancea</taxon>
    </lineage>
</organism>
<dbReference type="InterPro" id="IPR003123">
    <property type="entry name" value="VPS9"/>
</dbReference>
<dbReference type="SMART" id="SM00546">
    <property type="entry name" value="CUE"/>
    <property type="match status" value="1"/>
</dbReference>
<dbReference type="GO" id="GO:0006623">
    <property type="term" value="P:protein targeting to vacuole"/>
    <property type="evidence" value="ECO:0007669"/>
    <property type="project" value="EnsemblFungi"/>
</dbReference>
<dbReference type="Gene3D" id="1.20.1050.80">
    <property type="entry name" value="VPS9 domain"/>
    <property type="match status" value="1"/>
</dbReference>
<proteinExistence type="predicted"/>